<dbReference type="EC" id="4.2.1.47" evidence="3"/>
<dbReference type="EMBL" id="CAFBMX010000017">
    <property type="protein sequence ID" value="CAB4944094.1"/>
    <property type="molecule type" value="Genomic_DNA"/>
</dbReference>
<dbReference type="FunFam" id="3.40.50.720:FF:000924">
    <property type="entry name" value="GDP-mannose 4,6 dehydratase"/>
    <property type="match status" value="1"/>
</dbReference>
<dbReference type="Gene3D" id="3.40.50.720">
    <property type="entry name" value="NAD(P)-binding Rossmann-like Domain"/>
    <property type="match status" value="1"/>
</dbReference>
<comment type="similarity">
    <text evidence="2">Belongs to the NAD(P)-dependent epimerase/dehydratase family. GDP-mannose 4,6-dehydratase subfamily.</text>
</comment>
<evidence type="ECO:0000256" key="4">
    <source>
        <dbReference type="ARBA" id="ARBA00023239"/>
    </source>
</evidence>
<dbReference type="InterPro" id="IPR016040">
    <property type="entry name" value="NAD(P)-bd_dom"/>
</dbReference>
<dbReference type="CDD" id="cd05260">
    <property type="entry name" value="GDP_MD_SDR_e"/>
    <property type="match status" value="1"/>
</dbReference>
<proteinExistence type="inferred from homology"/>
<sequence length="324" mass="34309">MSRRALITGIAGQDGSYLAELLVAQGTEVVGIDRVGPQAPNLTQLIGRVELLQLDLADHGALRELVSGLEVDEIYHLAAPSFVPDSWDDPTDTLAAIAGGTAAVLAGALAAAQRPRVWVAASSEVFGDAPHSPQREDTPMRPRTPYGVAKLAALGLVRTLREHHGLFACGGITYNHESPRRPAHFLPRKVTRGAAAIALGLEDELVLGDLAAVRDWSDARDIVRAAVLALRADAPGDYVLGSGTGRTVGNLVDTAFAAAGIPERAASAVRVDERFVRPREPVALIADTARAQRELGWKPQIGFEAMIGAMVATDLAELRAAIRR</sequence>
<comment type="cofactor">
    <cofactor evidence="1">
        <name>NADP(+)</name>
        <dbReference type="ChEBI" id="CHEBI:58349"/>
    </cofactor>
</comment>
<feature type="domain" description="NAD(P)-binding" evidence="5">
    <location>
        <begin position="6"/>
        <end position="310"/>
    </location>
</feature>
<evidence type="ECO:0000259" key="5">
    <source>
        <dbReference type="Pfam" id="PF16363"/>
    </source>
</evidence>
<dbReference type="GO" id="GO:0008446">
    <property type="term" value="F:GDP-mannose 4,6-dehydratase activity"/>
    <property type="evidence" value="ECO:0007669"/>
    <property type="project" value="UniProtKB-EC"/>
</dbReference>
<accession>A0A6J7JP58</accession>
<dbReference type="InterPro" id="IPR006368">
    <property type="entry name" value="GDP_Man_deHydtase"/>
</dbReference>
<organism evidence="6">
    <name type="scientific">freshwater metagenome</name>
    <dbReference type="NCBI Taxonomy" id="449393"/>
    <lineage>
        <taxon>unclassified sequences</taxon>
        <taxon>metagenomes</taxon>
        <taxon>ecological metagenomes</taxon>
    </lineage>
</organism>
<evidence type="ECO:0000256" key="2">
    <source>
        <dbReference type="ARBA" id="ARBA00009263"/>
    </source>
</evidence>
<evidence type="ECO:0000256" key="3">
    <source>
        <dbReference type="ARBA" id="ARBA00011989"/>
    </source>
</evidence>
<dbReference type="Pfam" id="PF16363">
    <property type="entry name" value="GDP_Man_Dehyd"/>
    <property type="match status" value="1"/>
</dbReference>
<evidence type="ECO:0000313" key="6">
    <source>
        <dbReference type="EMBL" id="CAB4944094.1"/>
    </source>
</evidence>
<reference evidence="6" key="1">
    <citation type="submission" date="2020-05" db="EMBL/GenBank/DDBJ databases">
        <authorList>
            <person name="Chiriac C."/>
            <person name="Salcher M."/>
            <person name="Ghai R."/>
            <person name="Kavagutti S V."/>
        </authorList>
    </citation>
    <scope>NUCLEOTIDE SEQUENCE</scope>
</reference>
<dbReference type="InterPro" id="IPR036291">
    <property type="entry name" value="NAD(P)-bd_dom_sf"/>
</dbReference>
<dbReference type="AlphaFoldDB" id="A0A6J7JP58"/>
<evidence type="ECO:0000256" key="1">
    <source>
        <dbReference type="ARBA" id="ARBA00001937"/>
    </source>
</evidence>
<dbReference type="Gene3D" id="3.90.25.10">
    <property type="entry name" value="UDP-galactose 4-epimerase, domain 1"/>
    <property type="match status" value="1"/>
</dbReference>
<name>A0A6J7JP58_9ZZZZ</name>
<dbReference type="SUPFAM" id="SSF51735">
    <property type="entry name" value="NAD(P)-binding Rossmann-fold domains"/>
    <property type="match status" value="1"/>
</dbReference>
<gene>
    <name evidence="6" type="ORF">UFOPK3674_02003</name>
</gene>
<protein>
    <recommendedName>
        <fullName evidence="3">GDP-mannose 4,6-dehydratase</fullName>
        <ecNumber evidence="3">4.2.1.47</ecNumber>
    </recommendedName>
</protein>
<dbReference type="PANTHER" id="PTHR43715">
    <property type="entry name" value="GDP-MANNOSE 4,6-DEHYDRATASE"/>
    <property type="match status" value="1"/>
</dbReference>
<dbReference type="PANTHER" id="PTHR43715:SF1">
    <property type="entry name" value="GDP-MANNOSE 4,6 DEHYDRATASE"/>
    <property type="match status" value="1"/>
</dbReference>
<keyword evidence="4" id="KW-0456">Lyase</keyword>
<dbReference type="GO" id="GO:0042351">
    <property type="term" value="P:'de novo' GDP-L-fucose biosynthetic process"/>
    <property type="evidence" value="ECO:0007669"/>
    <property type="project" value="TreeGrafter"/>
</dbReference>